<organism evidence="3 4">
    <name type="scientific">Tanacetum coccineum</name>
    <dbReference type="NCBI Taxonomy" id="301880"/>
    <lineage>
        <taxon>Eukaryota</taxon>
        <taxon>Viridiplantae</taxon>
        <taxon>Streptophyta</taxon>
        <taxon>Embryophyta</taxon>
        <taxon>Tracheophyta</taxon>
        <taxon>Spermatophyta</taxon>
        <taxon>Magnoliopsida</taxon>
        <taxon>eudicotyledons</taxon>
        <taxon>Gunneridae</taxon>
        <taxon>Pentapetalae</taxon>
        <taxon>asterids</taxon>
        <taxon>campanulids</taxon>
        <taxon>Asterales</taxon>
        <taxon>Asteraceae</taxon>
        <taxon>Asteroideae</taxon>
        <taxon>Anthemideae</taxon>
        <taxon>Anthemidinae</taxon>
        <taxon>Tanacetum</taxon>
    </lineage>
</organism>
<protein>
    <submittedName>
        <fullName evidence="3">Ribonuclease H-like domain-containing protein</fullName>
    </submittedName>
</protein>
<feature type="non-terminal residue" evidence="3">
    <location>
        <position position="542"/>
    </location>
</feature>
<dbReference type="Pfam" id="PF07727">
    <property type="entry name" value="RVT_2"/>
    <property type="match status" value="2"/>
</dbReference>
<gene>
    <name evidence="3" type="ORF">Tco_0682605</name>
</gene>
<keyword evidence="1" id="KW-1133">Transmembrane helix</keyword>
<dbReference type="PANTHER" id="PTHR11439">
    <property type="entry name" value="GAG-POL-RELATED RETROTRANSPOSON"/>
    <property type="match status" value="1"/>
</dbReference>
<dbReference type="PANTHER" id="PTHR11439:SF495">
    <property type="entry name" value="REVERSE TRANSCRIPTASE, RNA-DEPENDENT DNA POLYMERASE-RELATED"/>
    <property type="match status" value="1"/>
</dbReference>
<keyword evidence="1" id="KW-0812">Transmembrane</keyword>
<dbReference type="InterPro" id="IPR043502">
    <property type="entry name" value="DNA/RNA_pol_sf"/>
</dbReference>
<feature type="transmembrane region" description="Helical" evidence="1">
    <location>
        <begin position="88"/>
        <end position="114"/>
    </location>
</feature>
<keyword evidence="4" id="KW-1185">Reference proteome</keyword>
<evidence type="ECO:0000313" key="4">
    <source>
        <dbReference type="Proteomes" id="UP001151760"/>
    </source>
</evidence>
<proteinExistence type="predicted"/>
<dbReference type="InterPro" id="IPR013103">
    <property type="entry name" value="RVT_2"/>
</dbReference>
<evidence type="ECO:0000259" key="2">
    <source>
        <dbReference type="Pfam" id="PF07727"/>
    </source>
</evidence>
<evidence type="ECO:0000313" key="3">
    <source>
        <dbReference type="EMBL" id="GJS68040.1"/>
    </source>
</evidence>
<feature type="domain" description="Reverse transcriptase Ty1/copia-type" evidence="2">
    <location>
        <begin position="35"/>
        <end position="130"/>
    </location>
</feature>
<reference evidence="3" key="1">
    <citation type="journal article" date="2022" name="Int. J. Mol. Sci.">
        <title>Draft Genome of Tanacetum Coccineum: Genomic Comparison of Closely Related Tanacetum-Family Plants.</title>
        <authorList>
            <person name="Yamashiro T."/>
            <person name="Shiraishi A."/>
            <person name="Nakayama K."/>
            <person name="Satake H."/>
        </authorList>
    </citation>
    <scope>NUCLEOTIDE SEQUENCE</scope>
</reference>
<evidence type="ECO:0000256" key="1">
    <source>
        <dbReference type="SAM" id="Phobius"/>
    </source>
</evidence>
<dbReference type="Proteomes" id="UP001151760">
    <property type="component" value="Unassembled WGS sequence"/>
</dbReference>
<dbReference type="SUPFAM" id="SSF56672">
    <property type="entry name" value="DNA/RNA polymerases"/>
    <property type="match status" value="1"/>
</dbReference>
<sequence>MLSSLKRNPRRRFKRWKIQAIEAMQEELIQFELQNVWTLVDLPNGKSAIRTKWYSETRKMREELLLERRQDWLHKVTPKKKSLIMMSFFAPVARIEAIRFYFLAYASFIGFIVYQMDVKSAFLYGTIKEEKDKGISYLSTVYVDDIIFGSTKKSLCDEFKGLMHKRFQMSSIGELTFFLGLQAEQTENRIFISQDKYVAEILKKFDFAIVKTASTSIKTNKALVKDEEVEAVDVHLYRSMIGSLMYLTAFRHDITFAVCACVRFQVTPKTSHIHAVKRIFRYFKGQHKLGLWYPRDSSFNLEAFSDSDYAGASLDRKSTTGGCQFLGKRLISWQCKKQTIVANSTTKAEYVVAANCCGQIRLSIRSGKTEWKRLPLLYCYPQLKARAEQWETSIDPIHQATLNESFPQGTGSVNTLGSGEDGMKLIELMEHYTKLSELLRKGKERYSELQNRKRFWASAKAKIVNEEQQIQALVDKKNVIITETSIRSDLKLDDAKGIDCLPTASIFAELERMGLQEKVLDLEKAKTAQAKEITSIKKRVKQ</sequence>
<reference evidence="3" key="2">
    <citation type="submission" date="2022-01" db="EMBL/GenBank/DDBJ databases">
        <authorList>
            <person name="Yamashiro T."/>
            <person name="Shiraishi A."/>
            <person name="Satake H."/>
            <person name="Nakayama K."/>
        </authorList>
    </citation>
    <scope>NUCLEOTIDE SEQUENCE</scope>
</reference>
<comment type="caution">
    <text evidence="3">The sequence shown here is derived from an EMBL/GenBank/DDBJ whole genome shotgun (WGS) entry which is preliminary data.</text>
</comment>
<name>A0ABQ4XRP4_9ASTR</name>
<accession>A0ABQ4XRP4</accession>
<dbReference type="CDD" id="cd09272">
    <property type="entry name" value="RNase_HI_RT_Ty1"/>
    <property type="match status" value="1"/>
</dbReference>
<feature type="domain" description="Reverse transcriptase Ty1/copia-type" evidence="2">
    <location>
        <begin position="139"/>
        <end position="216"/>
    </location>
</feature>
<keyword evidence="1" id="KW-0472">Membrane</keyword>
<dbReference type="EMBL" id="BQNB010009762">
    <property type="protein sequence ID" value="GJS68040.1"/>
    <property type="molecule type" value="Genomic_DNA"/>
</dbReference>